<protein>
    <recommendedName>
        <fullName evidence="4">Outer membrane lipoprotein-sorting protein</fullName>
    </recommendedName>
</protein>
<evidence type="ECO:0000313" key="2">
    <source>
        <dbReference type="EMBL" id="RZS71220.1"/>
    </source>
</evidence>
<proteinExistence type="predicted"/>
<organism evidence="2 3">
    <name type="scientific">Pseudobacter ginsenosidimutans</name>
    <dbReference type="NCBI Taxonomy" id="661488"/>
    <lineage>
        <taxon>Bacteria</taxon>
        <taxon>Pseudomonadati</taxon>
        <taxon>Bacteroidota</taxon>
        <taxon>Chitinophagia</taxon>
        <taxon>Chitinophagales</taxon>
        <taxon>Chitinophagaceae</taxon>
        <taxon>Pseudobacter</taxon>
    </lineage>
</organism>
<feature type="signal peptide" evidence="1">
    <location>
        <begin position="1"/>
        <end position="24"/>
    </location>
</feature>
<evidence type="ECO:0000256" key="1">
    <source>
        <dbReference type="SAM" id="SignalP"/>
    </source>
</evidence>
<sequence>MRKLLDTRWLFLIAISMCSMTAKAQDAAALVKRVKAKLETVNNYEANGVMKTNVSFIKVPDSKITVYYKKPDKFRIKKENGISIMPKGSVSLNQGTLLAGENYTTVAAGTGKVGDQTVAIVKLLPLDEKSEVVVSTLYIDEKDAVIRKAVTTTRNNGTYEIEMSYGKYASWGLPDKVAFIFNTRDYKLPKGLAFDYDTGEKPAATTDKNQKGKVEISYSSYTINKGISDNIFQ</sequence>
<dbReference type="EMBL" id="SGXA01000002">
    <property type="protein sequence ID" value="RZS71220.1"/>
    <property type="molecule type" value="Genomic_DNA"/>
</dbReference>
<evidence type="ECO:0008006" key="4">
    <source>
        <dbReference type="Google" id="ProtNLM"/>
    </source>
</evidence>
<dbReference type="AlphaFoldDB" id="A0A4Q7MVX9"/>
<keyword evidence="3" id="KW-1185">Reference proteome</keyword>
<gene>
    <name evidence="2" type="ORF">EV199_3122</name>
</gene>
<dbReference type="Proteomes" id="UP000293874">
    <property type="component" value="Unassembled WGS sequence"/>
</dbReference>
<accession>A0A4Q7MVX9</accession>
<dbReference type="Gene3D" id="2.50.20.10">
    <property type="entry name" value="Lipoprotein localisation LolA/LolB/LppX"/>
    <property type="match status" value="1"/>
</dbReference>
<reference evidence="2 3" key="1">
    <citation type="submission" date="2019-02" db="EMBL/GenBank/DDBJ databases">
        <title>Genomic Encyclopedia of Type Strains, Phase IV (KMG-IV): sequencing the most valuable type-strain genomes for metagenomic binning, comparative biology and taxonomic classification.</title>
        <authorList>
            <person name="Goeker M."/>
        </authorList>
    </citation>
    <scope>NUCLEOTIDE SEQUENCE [LARGE SCALE GENOMIC DNA]</scope>
    <source>
        <strain evidence="2 3">DSM 18116</strain>
    </source>
</reference>
<comment type="caution">
    <text evidence="2">The sequence shown here is derived from an EMBL/GenBank/DDBJ whole genome shotgun (WGS) entry which is preliminary data.</text>
</comment>
<feature type="chain" id="PRO_5020550469" description="Outer membrane lipoprotein-sorting protein" evidence="1">
    <location>
        <begin position="25"/>
        <end position="233"/>
    </location>
</feature>
<keyword evidence="1" id="KW-0732">Signal</keyword>
<evidence type="ECO:0000313" key="3">
    <source>
        <dbReference type="Proteomes" id="UP000293874"/>
    </source>
</evidence>
<name>A0A4Q7MVX9_9BACT</name>
<dbReference type="RefSeq" id="WP_130541749.1">
    <property type="nucleotide sequence ID" value="NZ_CP042431.1"/>
</dbReference>
<dbReference type="OrthoDB" id="650247at2"/>